<dbReference type="Proteomes" id="UP000054007">
    <property type="component" value="Unassembled WGS sequence"/>
</dbReference>
<evidence type="ECO:0000313" key="1">
    <source>
        <dbReference type="EMBL" id="KIY68340.1"/>
    </source>
</evidence>
<organism evidence="1 2">
    <name type="scientific">Cylindrobasidium torrendii FP15055 ss-10</name>
    <dbReference type="NCBI Taxonomy" id="1314674"/>
    <lineage>
        <taxon>Eukaryota</taxon>
        <taxon>Fungi</taxon>
        <taxon>Dikarya</taxon>
        <taxon>Basidiomycota</taxon>
        <taxon>Agaricomycotina</taxon>
        <taxon>Agaricomycetes</taxon>
        <taxon>Agaricomycetidae</taxon>
        <taxon>Agaricales</taxon>
        <taxon>Marasmiineae</taxon>
        <taxon>Physalacriaceae</taxon>
        <taxon>Cylindrobasidium</taxon>
    </lineage>
</organism>
<evidence type="ECO:0000313" key="2">
    <source>
        <dbReference type="Proteomes" id="UP000054007"/>
    </source>
</evidence>
<protein>
    <submittedName>
        <fullName evidence="1">Uncharacterized protein</fullName>
    </submittedName>
</protein>
<dbReference type="EMBL" id="KN880504">
    <property type="protein sequence ID" value="KIY68340.1"/>
    <property type="molecule type" value="Genomic_DNA"/>
</dbReference>
<dbReference type="AlphaFoldDB" id="A0A0D7BDQ8"/>
<sequence length="101" mass="10909">MSRSPFPPRRLTLCVLYITLSYINSGRDTGVLLCIAGLGQRQVDAGEHQAVDSEALSTSGKISSTAFIAIRLRSLEAMTTAGGGPPTEGRLKVWRLLRVIH</sequence>
<keyword evidence="2" id="KW-1185">Reference proteome</keyword>
<gene>
    <name evidence="1" type="ORF">CYLTODRAFT_262417</name>
</gene>
<proteinExistence type="predicted"/>
<name>A0A0D7BDQ8_9AGAR</name>
<reference evidence="1 2" key="1">
    <citation type="journal article" date="2015" name="Fungal Genet. Biol.">
        <title>Evolution of novel wood decay mechanisms in Agaricales revealed by the genome sequences of Fistulina hepatica and Cylindrobasidium torrendii.</title>
        <authorList>
            <person name="Floudas D."/>
            <person name="Held B.W."/>
            <person name="Riley R."/>
            <person name="Nagy L.G."/>
            <person name="Koehler G."/>
            <person name="Ransdell A.S."/>
            <person name="Younus H."/>
            <person name="Chow J."/>
            <person name="Chiniquy J."/>
            <person name="Lipzen A."/>
            <person name="Tritt A."/>
            <person name="Sun H."/>
            <person name="Haridas S."/>
            <person name="LaButti K."/>
            <person name="Ohm R.A."/>
            <person name="Kues U."/>
            <person name="Blanchette R.A."/>
            <person name="Grigoriev I.V."/>
            <person name="Minto R.E."/>
            <person name="Hibbett D.S."/>
        </authorList>
    </citation>
    <scope>NUCLEOTIDE SEQUENCE [LARGE SCALE GENOMIC DNA]</scope>
    <source>
        <strain evidence="1 2">FP15055 ss-10</strain>
    </source>
</reference>
<accession>A0A0D7BDQ8</accession>